<organism evidence="5 6">
    <name type="scientific">Alcaligenes xylosoxydans xylosoxydans</name>
    <name type="common">Achromobacter xylosoxidans</name>
    <dbReference type="NCBI Taxonomy" id="85698"/>
    <lineage>
        <taxon>Bacteria</taxon>
        <taxon>Pseudomonadati</taxon>
        <taxon>Pseudomonadota</taxon>
        <taxon>Betaproteobacteria</taxon>
        <taxon>Burkholderiales</taxon>
        <taxon>Alcaligenaceae</taxon>
        <taxon>Achromobacter</taxon>
    </lineage>
</organism>
<protein>
    <submittedName>
        <fullName evidence="5">Glycosyltransferase</fullName>
    </submittedName>
</protein>
<evidence type="ECO:0000256" key="2">
    <source>
        <dbReference type="ARBA" id="ARBA00022676"/>
    </source>
</evidence>
<dbReference type="SUPFAM" id="SSF53448">
    <property type="entry name" value="Nucleotide-diphospho-sugar transferases"/>
    <property type="match status" value="1"/>
</dbReference>
<proteinExistence type="inferred from homology"/>
<evidence type="ECO:0000259" key="4">
    <source>
        <dbReference type="Pfam" id="PF00535"/>
    </source>
</evidence>
<dbReference type="GO" id="GO:0016757">
    <property type="term" value="F:glycosyltransferase activity"/>
    <property type="evidence" value="ECO:0007669"/>
    <property type="project" value="UniProtKB-KW"/>
</dbReference>
<dbReference type="InterPro" id="IPR029044">
    <property type="entry name" value="Nucleotide-diphossugar_trans"/>
</dbReference>
<dbReference type="InterPro" id="IPR050834">
    <property type="entry name" value="Glycosyltransf_2"/>
</dbReference>
<dbReference type="RefSeq" id="WP_118933518.1">
    <property type="nucleotide sequence ID" value="NZ_CP061008.1"/>
</dbReference>
<comment type="similarity">
    <text evidence="1">Belongs to the glycosyltransferase 2 family.</text>
</comment>
<dbReference type="InterPro" id="IPR001173">
    <property type="entry name" value="Glyco_trans_2-like"/>
</dbReference>
<keyword evidence="3 5" id="KW-0808">Transferase</keyword>
<evidence type="ECO:0000313" key="6">
    <source>
        <dbReference type="Proteomes" id="UP000285324"/>
    </source>
</evidence>
<comment type="caution">
    <text evidence="5">The sequence shown here is derived from an EMBL/GenBank/DDBJ whole genome shotgun (WGS) entry which is preliminary data.</text>
</comment>
<dbReference type="Proteomes" id="UP000285324">
    <property type="component" value="Unassembled WGS sequence"/>
</dbReference>
<keyword evidence="2" id="KW-0328">Glycosyltransferase</keyword>
<dbReference type="Gene3D" id="3.90.550.10">
    <property type="entry name" value="Spore Coat Polysaccharide Biosynthesis Protein SpsA, Chain A"/>
    <property type="match status" value="1"/>
</dbReference>
<name>A0A424W8X5_ALCXX</name>
<reference evidence="5 6" key="1">
    <citation type="submission" date="2018-08" db="EMBL/GenBank/DDBJ databases">
        <title>Achromobacter xylosoxidans Genome sequencing and assembly.</title>
        <authorList>
            <person name="Wang R."/>
            <person name="Rensing C."/>
            <person name="Li Y."/>
        </authorList>
    </citation>
    <scope>NUCLEOTIDE SEQUENCE [LARGE SCALE GENOMIC DNA]</scope>
    <source>
        <strain evidence="5 6">GD003A</strain>
    </source>
</reference>
<evidence type="ECO:0000256" key="1">
    <source>
        <dbReference type="ARBA" id="ARBA00006739"/>
    </source>
</evidence>
<evidence type="ECO:0000313" key="5">
    <source>
        <dbReference type="EMBL" id="RPJ89746.1"/>
    </source>
</evidence>
<sequence length="284" mass="32080">MPLSTSSTVVARQPWAFSVLMAVYAKEQPAYLAQALESLCNCHTPIQEVVLVEDGPLTSALHDVIASFRARLPLKSLALPQNQGLGPALTAGLRICSTSWIARFDTDDLLVPDRFERQIGWLRAHPDLDLCGGWIREFDVDPQTEAGRIRRVPETHEAIAAYARGRNPFNHMTVMFRREAALAAGGYGNEPMYEDYALWVRMLQRGARTANLPEVLVLARTGHGMFERRGGLKYVASEWGMQRTFLRSRFISPFRFLANLALRLPVRLAPNGMRKLVYELFLRR</sequence>
<evidence type="ECO:0000256" key="3">
    <source>
        <dbReference type="ARBA" id="ARBA00022679"/>
    </source>
</evidence>
<feature type="domain" description="Glycosyltransferase 2-like" evidence="4">
    <location>
        <begin position="18"/>
        <end position="173"/>
    </location>
</feature>
<gene>
    <name evidence="5" type="ORF">DY367_21235</name>
</gene>
<dbReference type="EMBL" id="QVXO01000036">
    <property type="protein sequence ID" value="RPJ89746.1"/>
    <property type="molecule type" value="Genomic_DNA"/>
</dbReference>
<accession>A0A424W8X5</accession>
<dbReference type="PANTHER" id="PTHR43685">
    <property type="entry name" value="GLYCOSYLTRANSFERASE"/>
    <property type="match status" value="1"/>
</dbReference>
<dbReference type="PANTHER" id="PTHR43685:SF5">
    <property type="entry name" value="GLYCOSYLTRANSFERASE EPSE-RELATED"/>
    <property type="match status" value="1"/>
</dbReference>
<dbReference type="Pfam" id="PF00535">
    <property type="entry name" value="Glycos_transf_2"/>
    <property type="match status" value="1"/>
</dbReference>
<dbReference type="OrthoDB" id="8666056at2"/>
<dbReference type="AlphaFoldDB" id="A0A424W8X5"/>